<gene>
    <name evidence="2" type="ORF">BO87DRAFT_386904</name>
</gene>
<proteinExistence type="predicted"/>
<dbReference type="Proteomes" id="UP000247647">
    <property type="component" value="Unassembled WGS sequence"/>
</dbReference>
<evidence type="ECO:0000313" key="2">
    <source>
        <dbReference type="EMBL" id="PYH33925.1"/>
    </source>
</evidence>
<keyword evidence="1" id="KW-1133">Transmembrane helix</keyword>
<name>A0A318YHN8_ASPNB</name>
<evidence type="ECO:0000256" key="1">
    <source>
        <dbReference type="SAM" id="Phobius"/>
    </source>
</evidence>
<dbReference type="OrthoDB" id="4494265at2759"/>
<dbReference type="RefSeq" id="XP_025479403.1">
    <property type="nucleotide sequence ID" value="XM_025624780.1"/>
</dbReference>
<protein>
    <submittedName>
        <fullName evidence="2">Uncharacterized protein</fullName>
    </submittedName>
</protein>
<organism evidence="2 3">
    <name type="scientific">Aspergillus neoniger (strain CBS 115656)</name>
    <dbReference type="NCBI Taxonomy" id="1448310"/>
    <lineage>
        <taxon>Eukaryota</taxon>
        <taxon>Fungi</taxon>
        <taxon>Dikarya</taxon>
        <taxon>Ascomycota</taxon>
        <taxon>Pezizomycotina</taxon>
        <taxon>Eurotiomycetes</taxon>
        <taxon>Eurotiomycetidae</taxon>
        <taxon>Eurotiales</taxon>
        <taxon>Aspergillaceae</taxon>
        <taxon>Aspergillus</taxon>
        <taxon>Aspergillus subgen. Circumdati</taxon>
    </lineage>
</organism>
<accession>A0A318YHN8</accession>
<dbReference type="GeneID" id="37127236"/>
<keyword evidence="3" id="KW-1185">Reference proteome</keyword>
<dbReference type="AlphaFoldDB" id="A0A318YHN8"/>
<feature type="transmembrane region" description="Helical" evidence="1">
    <location>
        <begin position="42"/>
        <end position="62"/>
    </location>
</feature>
<keyword evidence="1" id="KW-0472">Membrane</keyword>
<evidence type="ECO:0000313" key="3">
    <source>
        <dbReference type="Proteomes" id="UP000247647"/>
    </source>
</evidence>
<sequence length="101" mass="11000">MTSAQPDSYAKGPTLESNAPMNPGYQLPIELHWVNWSWRRSLLYMAGGILIGALVGLIVGLIRRISTSLCTRIANDATGDLYPRITTPIGPRGIGMNTPMM</sequence>
<keyword evidence="1" id="KW-0812">Transmembrane</keyword>
<reference evidence="2" key="1">
    <citation type="submission" date="2016-12" db="EMBL/GenBank/DDBJ databases">
        <title>The genomes of Aspergillus section Nigri reveals drivers in fungal speciation.</title>
        <authorList>
            <consortium name="DOE Joint Genome Institute"/>
            <person name="Vesth T.C."/>
            <person name="Nybo J."/>
            <person name="Theobald S."/>
            <person name="Brandl J."/>
            <person name="Frisvad J.C."/>
            <person name="Nielsen K.F."/>
            <person name="Lyhne E.K."/>
            <person name="Kogle M.E."/>
            <person name="Kuo A."/>
            <person name="Riley R."/>
            <person name="Clum A."/>
            <person name="Nolan M."/>
            <person name="Lipzen A."/>
            <person name="Salamov A."/>
            <person name="Henrissat B."/>
            <person name="Wiebenga A."/>
            <person name="De Vries R.P."/>
            <person name="Grigoriev I.V."/>
            <person name="Mortensen U.H."/>
            <person name="Andersen M.R."/>
            <person name="Baker S.E."/>
        </authorList>
    </citation>
    <scope>NUCLEOTIDE SEQUENCE [LARGE SCALE GENOMIC DNA]</scope>
    <source>
        <strain evidence="2">CBS 115656</strain>
    </source>
</reference>
<dbReference type="EMBL" id="KZ821461">
    <property type="protein sequence ID" value="PYH33925.1"/>
    <property type="molecule type" value="Genomic_DNA"/>
</dbReference>